<organism evidence="2 3">
    <name type="scientific">Tetrahymena thermophila (strain SB210)</name>
    <dbReference type="NCBI Taxonomy" id="312017"/>
    <lineage>
        <taxon>Eukaryota</taxon>
        <taxon>Sar</taxon>
        <taxon>Alveolata</taxon>
        <taxon>Ciliophora</taxon>
        <taxon>Intramacronucleata</taxon>
        <taxon>Oligohymenophorea</taxon>
        <taxon>Hymenostomatida</taxon>
        <taxon>Tetrahymenina</taxon>
        <taxon>Tetrahymenidae</taxon>
        <taxon>Tetrahymena</taxon>
    </lineage>
</organism>
<dbReference type="InParanoid" id="W7X7E9"/>
<dbReference type="Proteomes" id="UP000009168">
    <property type="component" value="Unassembled WGS sequence"/>
</dbReference>
<dbReference type="KEGG" id="tet:TTHERM_000219109"/>
<proteinExistence type="predicted"/>
<keyword evidence="1" id="KW-1133">Transmembrane helix</keyword>
<accession>W7X7E9</accession>
<gene>
    <name evidence="2" type="ORF">TTHERM_000219109</name>
</gene>
<reference evidence="3" key="1">
    <citation type="journal article" date="2006" name="PLoS Biol.">
        <title>Macronuclear genome sequence of the ciliate Tetrahymena thermophila, a model eukaryote.</title>
        <authorList>
            <person name="Eisen J.A."/>
            <person name="Coyne R.S."/>
            <person name="Wu M."/>
            <person name="Wu D."/>
            <person name="Thiagarajan M."/>
            <person name="Wortman J.R."/>
            <person name="Badger J.H."/>
            <person name="Ren Q."/>
            <person name="Amedeo P."/>
            <person name="Jones K.M."/>
            <person name="Tallon L.J."/>
            <person name="Delcher A.L."/>
            <person name="Salzberg S.L."/>
            <person name="Silva J.C."/>
            <person name="Haas B.J."/>
            <person name="Majoros W.H."/>
            <person name="Farzad M."/>
            <person name="Carlton J.M."/>
            <person name="Smith R.K. Jr."/>
            <person name="Garg J."/>
            <person name="Pearlman R.E."/>
            <person name="Karrer K.M."/>
            <person name="Sun L."/>
            <person name="Manning G."/>
            <person name="Elde N.C."/>
            <person name="Turkewitz A.P."/>
            <person name="Asai D.J."/>
            <person name="Wilkes D.E."/>
            <person name="Wang Y."/>
            <person name="Cai H."/>
            <person name="Collins K."/>
            <person name="Stewart B.A."/>
            <person name="Lee S.R."/>
            <person name="Wilamowska K."/>
            <person name="Weinberg Z."/>
            <person name="Ruzzo W.L."/>
            <person name="Wloga D."/>
            <person name="Gaertig J."/>
            <person name="Frankel J."/>
            <person name="Tsao C.-C."/>
            <person name="Gorovsky M.A."/>
            <person name="Keeling P.J."/>
            <person name="Waller R.F."/>
            <person name="Patron N.J."/>
            <person name="Cherry J.M."/>
            <person name="Stover N.A."/>
            <person name="Krieger C.J."/>
            <person name="del Toro C."/>
            <person name="Ryder H.F."/>
            <person name="Williamson S.C."/>
            <person name="Barbeau R.A."/>
            <person name="Hamilton E.P."/>
            <person name="Orias E."/>
        </authorList>
    </citation>
    <scope>NUCLEOTIDE SEQUENCE [LARGE SCALE GENOMIC DNA]</scope>
    <source>
        <strain evidence="3">SB210</strain>
    </source>
</reference>
<name>W7X7E9_TETTS</name>
<dbReference type="EMBL" id="GG662621">
    <property type="protein sequence ID" value="EWS73287.1"/>
    <property type="molecule type" value="Genomic_DNA"/>
</dbReference>
<keyword evidence="3" id="KW-1185">Reference proteome</keyword>
<feature type="transmembrane region" description="Helical" evidence="1">
    <location>
        <begin position="63"/>
        <end position="83"/>
    </location>
</feature>
<dbReference type="RefSeq" id="XP_012654196.1">
    <property type="nucleotide sequence ID" value="XM_012798742.1"/>
</dbReference>
<dbReference type="AlphaFoldDB" id="W7X7E9"/>
<protein>
    <submittedName>
        <fullName evidence="2">Transmembrane protein, putative</fullName>
    </submittedName>
</protein>
<dbReference type="GeneID" id="24437864"/>
<evidence type="ECO:0000313" key="2">
    <source>
        <dbReference type="EMBL" id="EWS73287.1"/>
    </source>
</evidence>
<evidence type="ECO:0000313" key="3">
    <source>
        <dbReference type="Proteomes" id="UP000009168"/>
    </source>
</evidence>
<keyword evidence="1" id="KW-0472">Membrane</keyword>
<sequence>MDENQSRVTLLYTQESYLKYLKYLQYQSNHQFYSSWKYFLNQVEKQIPYSIFRYIFSINKSQITYGIHLYLLKAGGLYIYLVGKSKRFLILKIHLACKIINNYIQSQCQLIDLRQSFFIFNYKWYFN</sequence>
<evidence type="ECO:0000256" key="1">
    <source>
        <dbReference type="SAM" id="Phobius"/>
    </source>
</evidence>
<keyword evidence="1 2" id="KW-0812">Transmembrane</keyword>